<reference evidence="2" key="1">
    <citation type="submission" date="2022-08" db="UniProtKB">
        <authorList>
            <consortium name="EnsemblMetazoa"/>
        </authorList>
    </citation>
    <scope>IDENTIFICATION</scope>
    <source>
        <strain evidence="2">EBRO</strain>
    </source>
</reference>
<dbReference type="EnsemblMetazoa" id="AATE015168-RA">
    <property type="protein sequence ID" value="AATE015168-PA.1"/>
    <property type="gene ID" value="AATE015168"/>
</dbReference>
<organism evidence="2">
    <name type="scientific">Anopheles atroparvus</name>
    <name type="common">European mosquito</name>
    <dbReference type="NCBI Taxonomy" id="41427"/>
    <lineage>
        <taxon>Eukaryota</taxon>
        <taxon>Metazoa</taxon>
        <taxon>Ecdysozoa</taxon>
        <taxon>Arthropoda</taxon>
        <taxon>Hexapoda</taxon>
        <taxon>Insecta</taxon>
        <taxon>Pterygota</taxon>
        <taxon>Neoptera</taxon>
        <taxon>Endopterygota</taxon>
        <taxon>Diptera</taxon>
        <taxon>Nematocera</taxon>
        <taxon>Culicoidea</taxon>
        <taxon>Culicidae</taxon>
        <taxon>Anophelinae</taxon>
        <taxon>Anopheles</taxon>
    </lineage>
</organism>
<sequence>MYATVGRDGVRKESVASTDTSEASGWSQDQGQGTLSLHEETDTAISSAHRAETEDPESTGQPRHRRHSFDSEMLARGEELATQKTEARRYADCTDFRVSGEQRTLTEGERAFQEGLRAREEERRQQNTHEGYDHFAAGRCHTAHRTDPAMLYIPRTGDNDTHTFAHYASLHGIAPLCNTTLTQNQLMARQGVPRDLPRFWGSIEEWPLFFATYRRTTNRAGILRKKT</sequence>
<dbReference type="EMBL" id="AXCP01009292">
    <property type="status" value="NOT_ANNOTATED_CDS"/>
    <property type="molecule type" value="Genomic_DNA"/>
</dbReference>
<dbReference type="VEuPathDB" id="VectorBase:AATE015168"/>
<name>A0A182JBV1_ANOAO</name>
<dbReference type="AlphaFoldDB" id="A0A182JBV1"/>
<feature type="compositionally biased region" description="Polar residues" evidence="1">
    <location>
        <begin position="15"/>
        <end position="35"/>
    </location>
</feature>
<accession>A0A182JBV1</accession>
<protein>
    <submittedName>
        <fullName evidence="2">Uncharacterized protein</fullName>
    </submittedName>
</protein>
<feature type="compositionally biased region" description="Basic and acidic residues" evidence="1">
    <location>
        <begin position="68"/>
        <end position="86"/>
    </location>
</feature>
<feature type="region of interest" description="Disordered" evidence="1">
    <location>
        <begin position="1"/>
        <end position="86"/>
    </location>
</feature>
<evidence type="ECO:0000256" key="1">
    <source>
        <dbReference type="SAM" id="MobiDB-lite"/>
    </source>
</evidence>
<evidence type="ECO:0000313" key="2">
    <source>
        <dbReference type="EnsemblMetazoa" id="AATE015168-PA.1"/>
    </source>
</evidence>
<proteinExistence type="predicted"/>